<dbReference type="GO" id="GO:0004731">
    <property type="term" value="F:purine-nucleoside phosphorylase activity"/>
    <property type="evidence" value="ECO:0007669"/>
    <property type="project" value="UniProtKB-EC"/>
</dbReference>
<comment type="pathway">
    <text evidence="1 6">Purine metabolism; purine nucleoside salvage.</text>
</comment>
<dbReference type="NCBIfam" id="TIGR01700">
    <property type="entry name" value="PNPH"/>
    <property type="match status" value="1"/>
</dbReference>
<dbReference type="AlphaFoldDB" id="A0A9W8AGP7"/>
<feature type="binding site" evidence="7">
    <location>
        <position position="211"/>
    </location>
    <ligand>
        <name>a purine D-ribonucleoside</name>
        <dbReference type="ChEBI" id="CHEBI:142355"/>
    </ligand>
</feature>
<sequence length="317" mass="34020">MATLKQNIPLAVYQGIVDFLRQKVPPHLIPKVGIVCGSGLGGLASTMDDGTFTIDYSDIPNFPQATVSGHAGKLVFGILSGKPTVCLVGRFHFYEGYQLDATTLPLRVMHLLGVETVLVTNATGSLNERFNVGDLVLIKDHVSLPSLAGLNPLVGPNLPEFGPRFPAVSDVYDFDLRVLMAETFYKDPSYQSHGINLHEGVYTFVSGPSYESRAEGRFLRSIGADVVGMSTIPEIITAAHCGLRLLCMSLVTNQVLIRPEPSALDEAKRRLQVGGSAVTAASLAEQEIKATHEEVLAMSATRSLAVEKLVTAFVAAL</sequence>
<evidence type="ECO:0000256" key="7">
    <source>
        <dbReference type="PIRSR" id="PIRSR000477-2"/>
    </source>
</evidence>
<dbReference type="EMBL" id="JANBPT010000003">
    <property type="protein sequence ID" value="KAJ1930613.1"/>
    <property type="molecule type" value="Genomic_DNA"/>
</dbReference>
<dbReference type="PROSITE" id="PS01240">
    <property type="entry name" value="PNP_MTAP_2"/>
    <property type="match status" value="1"/>
</dbReference>
<dbReference type="PIRSF" id="PIRSF000477">
    <property type="entry name" value="PurNPase"/>
    <property type="match status" value="1"/>
</dbReference>
<dbReference type="GO" id="GO:0005737">
    <property type="term" value="C:cytoplasm"/>
    <property type="evidence" value="ECO:0007669"/>
    <property type="project" value="TreeGrafter"/>
</dbReference>
<evidence type="ECO:0000259" key="8">
    <source>
        <dbReference type="Pfam" id="PF01048"/>
    </source>
</evidence>
<feature type="domain" description="Nucleoside phosphorylase" evidence="8">
    <location>
        <begin position="31"/>
        <end position="276"/>
    </location>
</feature>
<evidence type="ECO:0000313" key="9">
    <source>
        <dbReference type="EMBL" id="KAJ1930613.1"/>
    </source>
</evidence>
<dbReference type="OrthoDB" id="10261782at2759"/>
<dbReference type="CDD" id="cd09009">
    <property type="entry name" value="PNP-EcPNPII_like"/>
    <property type="match status" value="1"/>
</dbReference>
<keyword evidence="4 6" id="KW-0328">Glycosyltransferase</keyword>
<dbReference type="NCBIfam" id="TIGR01697">
    <property type="entry name" value="PNPH-PUNA-XAPA"/>
    <property type="match status" value="1"/>
</dbReference>
<gene>
    <name evidence="9" type="primary">PNP1_1</name>
    <name evidence="9" type="ORF">IWQ60_000121</name>
</gene>
<feature type="binding site" evidence="7">
    <location>
        <position position="70"/>
    </location>
    <ligand>
        <name>phosphate</name>
        <dbReference type="ChEBI" id="CHEBI:43474"/>
    </ligand>
</feature>
<protein>
    <recommendedName>
        <fullName evidence="6">Purine nucleoside phosphorylase</fullName>
        <ecNumber evidence="6">2.4.2.1</ecNumber>
    </recommendedName>
    <alternativeName>
        <fullName evidence="6">Inosine-guanosine phosphorylase</fullName>
    </alternativeName>
</protein>
<evidence type="ECO:0000256" key="2">
    <source>
        <dbReference type="ARBA" id="ARBA00006751"/>
    </source>
</evidence>
<dbReference type="Gene3D" id="3.40.50.1580">
    <property type="entry name" value="Nucleoside phosphorylase domain"/>
    <property type="match status" value="1"/>
</dbReference>
<feature type="binding site" evidence="7">
    <location>
        <position position="253"/>
    </location>
    <ligand>
        <name>a purine D-ribonucleoside</name>
        <dbReference type="ChEBI" id="CHEBI:142355"/>
    </ligand>
</feature>
<feature type="binding site" evidence="7">
    <location>
        <begin position="90"/>
        <end position="92"/>
    </location>
    <ligand>
        <name>phosphate</name>
        <dbReference type="ChEBI" id="CHEBI:43474"/>
    </ligand>
</feature>
<feature type="binding site" evidence="7">
    <location>
        <position position="38"/>
    </location>
    <ligand>
        <name>phosphate</name>
        <dbReference type="ChEBI" id="CHEBI:43474"/>
    </ligand>
</feature>
<feature type="binding site" evidence="7">
    <location>
        <position position="230"/>
    </location>
    <ligand>
        <name>phosphate</name>
        <dbReference type="ChEBI" id="CHEBI:43474"/>
    </ligand>
</feature>
<feature type="binding site" evidence="7">
    <location>
        <position position="122"/>
    </location>
    <ligand>
        <name>phosphate</name>
        <dbReference type="ChEBI" id="CHEBI:43474"/>
    </ligand>
</feature>
<dbReference type="InterPro" id="IPR018099">
    <property type="entry name" value="Purine_phosphorylase-2_CS"/>
</dbReference>
<comment type="similarity">
    <text evidence="2 6">Belongs to the PNP/MTAP phosphorylase family.</text>
</comment>
<evidence type="ECO:0000256" key="6">
    <source>
        <dbReference type="PIRNR" id="PIRNR000477"/>
    </source>
</evidence>
<keyword evidence="10" id="KW-1185">Reference proteome</keyword>
<keyword evidence="5 6" id="KW-0808">Transferase</keyword>
<organism evidence="9 10">
    <name type="scientific">Tieghemiomyces parasiticus</name>
    <dbReference type="NCBI Taxonomy" id="78921"/>
    <lineage>
        <taxon>Eukaryota</taxon>
        <taxon>Fungi</taxon>
        <taxon>Fungi incertae sedis</taxon>
        <taxon>Zoopagomycota</taxon>
        <taxon>Kickxellomycotina</taxon>
        <taxon>Dimargaritomycetes</taxon>
        <taxon>Dimargaritales</taxon>
        <taxon>Dimargaritaceae</taxon>
        <taxon>Tieghemiomyces</taxon>
    </lineage>
</organism>
<dbReference type="Pfam" id="PF01048">
    <property type="entry name" value="PNP_UDP_1"/>
    <property type="match status" value="1"/>
</dbReference>
<dbReference type="GO" id="GO:0009116">
    <property type="term" value="P:nucleoside metabolic process"/>
    <property type="evidence" value="ECO:0007669"/>
    <property type="project" value="InterPro"/>
</dbReference>
<evidence type="ECO:0000256" key="3">
    <source>
        <dbReference type="ARBA" id="ARBA00011233"/>
    </source>
</evidence>
<reference evidence="9" key="1">
    <citation type="submission" date="2022-07" db="EMBL/GenBank/DDBJ databases">
        <title>Phylogenomic reconstructions and comparative analyses of Kickxellomycotina fungi.</title>
        <authorList>
            <person name="Reynolds N.K."/>
            <person name="Stajich J.E."/>
            <person name="Barry K."/>
            <person name="Grigoriev I.V."/>
            <person name="Crous P."/>
            <person name="Smith M.E."/>
        </authorList>
    </citation>
    <scope>NUCLEOTIDE SEQUENCE</scope>
    <source>
        <strain evidence="9">RSA 861</strain>
    </source>
</reference>
<dbReference type="SUPFAM" id="SSF53167">
    <property type="entry name" value="Purine and uridine phosphorylases"/>
    <property type="match status" value="1"/>
</dbReference>
<name>A0A9W8AGP7_9FUNG</name>
<evidence type="ECO:0000256" key="4">
    <source>
        <dbReference type="ARBA" id="ARBA00022676"/>
    </source>
</evidence>
<dbReference type="NCBIfam" id="NF006054">
    <property type="entry name" value="PRK08202.1"/>
    <property type="match status" value="1"/>
</dbReference>
<dbReference type="InterPro" id="IPR011270">
    <property type="entry name" value="Pur_Nuc_Pase_Ino/Guo-sp"/>
</dbReference>
<dbReference type="Proteomes" id="UP001150569">
    <property type="component" value="Unassembled WGS sequence"/>
</dbReference>
<dbReference type="PANTHER" id="PTHR11904:SF9">
    <property type="entry name" value="PURINE NUCLEOSIDE PHOSPHORYLASE-RELATED"/>
    <property type="match status" value="1"/>
</dbReference>
<evidence type="ECO:0000256" key="5">
    <source>
        <dbReference type="ARBA" id="ARBA00022679"/>
    </source>
</evidence>
<dbReference type="EC" id="2.4.2.1" evidence="6"/>
<dbReference type="InterPro" id="IPR035994">
    <property type="entry name" value="Nucleoside_phosphorylase_sf"/>
</dbReference>
<proteinExistence type="inferred from homology"/>
<evidence type="ECO:0000256" key="1">
    <source>
        <dbReference type="ARBA" id="ARBA00005058"/>
    </source>
</evidence>
<dbReference type="PANTHER" id="PTHR11904">
    <property type="entry name" value="METHYLTHIOADENOSINE/PURINE NUCLEOSIDE PHOSPHORYLASE"/>
    <property type="match status" value="1"/>
</dbReference>
<accession>A0A9W8AGP7</accession>
<dbReference type="InterPro" id="IPR011268">
    <property type="entry name" value="Purine_phosphorylase"/>
</dbReference>
<comment type="function">
    <text evidence="6">The purine nucleoside phosphorylases catalyze the phosphorolytic breakdown of the N-glycosidic bond in the beta-(deoxy)ribonucleoside molecules, with the formation of the corresponding free purine bases and pentose-1-phosphate.</text>
</comment>
<comment type="subunit">
    <text evidence="3">Homotrimer.</text>
</comment>
<dbReference type="InterPro" id="IPR000845">
    <property type="entry name" value="Nucleoside_phosphorylase_d"/>
</dbReference>
<evidence type="ECO:0000313" key="10">
    <source>
        <dbReference type="Proteomes" id="UP001150569"/>
    </source>
</evidence>
<comment type="caution">
    <text evidence="9">The sequence shown here is derived from an EMBL/GenBank/DDBJ whole genome shotgun (WGS) entry which is preliminary data.</text>
</comment>